<organism evidence="1 2">
    <name type="scientific">Gossypium tomentosum</name>
    <name type="common">Hawaiian cotton</name>
    <name type="synonym">Gossypium sandvicense</name>
    <dbReference type="NCBI Taxonomy" id="34277"/>
    <lineage>
        <taxon>Eukaryota</taxon>
        <taxon>Viridiplantae</taxon>
        <taxon>Streptophyta</taxon>
        <taxon>Embryophyta</taxon>
        <taxon>Tracheophyta</taxon>
        <taxon>Spermatophyta</taxon>
        <taxon>Magnoliopsida</taxon>
        <taxon>eudicotyledons</taxon>
        <taxon>Gunneridae</taxon>
        <taxon>Pentapetalae</taxon>
        <taxon>rosids</taxon>
        <taxon>malvids</taxon>
        <taxon>Malvales</taxon>
        <taxon>Malvaceae</taxon>
        <taxon>Malvoideae</taxon>
        <taxon>Gossypium</taxon>
    </lineage>
</organism>
<proteinExistence type="predicted"/>
<name>A0A5D2LCQ5_GOSTO</name>
<dbReference type="EMBL" id="CM017626">
    <property type="protein sequence ID" value="TYH76915.1"/>
    <property type="molecule type" value="Genomic_DNA"/>
</dbReference>
<sequence length="143" mass="16467">MAMQTLHLKQHYGMGVGSESVHVWCWGQLKPFSMEHPSSGDRQFTKQPETTEEQRNHGVFTVLIPGSSSQCLKSCISIIIYLLLAQHLLHFCQEIHFYFPFSSEQINYTQLFMSKRPIRGKIIKTKPFFTKLVLVPKAPTLDL</sequence>
<evidence type="ECO:0000313" key="2">
    <source>
        <dbReference type="Proteomes" id="UP000322667"/>
    </source>
</evidence>
<reference evidence="1 2" key="1">
    <citation type="submission" date="2019-07" db="EMBL/GenBank/DDBJ databases">
        <title>WGS assembly of Gossypium tomentosum.</title>
        <authorList>
            <person name="Chen Z.J."/>
            <person name="Sreedasyam A."/>
            <person name="Ando A."/>
            <person name="Song Q."/>
            <person name="De L."/>
            <person name="Hulse-Kemp A."/>
            <person name="Ding M."/>
            <person name="Ye W."/>
            <person name="Kirkbride R."/>
            <person name="Jenkins J."/>
            <person name="Plott C."/>
            <person name="Lovell J."/>
            <person name="Lin Y.-M."/>
            <person name="Vaughn R."/>
            <person name="Liu B."/>
            <person name="Li W."/>
            <person name="Simpson S."/>
            <person name="Scheffler B."/>
            <person name="Saski C."/>
            <person name="Grover C."/>
            <person name="Hu G."/>
            <person name="Conover J."/>
            <person name="Carlson J."/>
            <person name="Shu S."/>
            <person name="Boston L."/>
            <person name="Williams M."/>
            <person name="Peterson D."/>
            <person name="Mcgee K."/>
            <person name="Jones D."/>
            <person name="Wendel J."/>
            <person name="Stelly D."/>
            <person name="Grimwood J."/>
            <person name="Schmutz J."/>
        </authorList>
    </citation>
    <scope>NUCLEOTIDE SEQUENCE [LARGE SCALE GENOMIC DNA]</scope>
    <source>
        <strain evidence="1">7179.01</strain>
    </source>
</reference>
<dbReference type="Proteomes" id="UP000322667">
    <property type="component" value="Chromosome D04"/>
</dbReference>
<evidence type="ECO:0000313" key="1">
    <source>
        <dbReference type="EMBL" id="TYH76915.1"/>
    </source>
</evidence>
<dbReference type="AlphaFoldDB" id="A0A5D2LCQ5"/>
<keyword evidence="2" id="KW-1185">Reference proteome</keyword>
<protein>
    <submittedName>
        <fullName evidence="1">Uncharacterized protein</fullName>
    </submittedName>
</protein>
<accession>A0A5D2LCQ5</accession>
<gene>
    <name evidence="1" type="ORF">ES332_D04G118300v1</name>
</gene>